<reference evidence="1 2" key="1">
    <citation type="submission" date="2022-01" db="EMBL/GenBank/DDBJ databases">
        <title>A chromosomal length assembly of Cordylochernes scorpioides.</title>
        <authorList>
            <person name="Zeh D."/>
            <person name="Zeh J."/>
        </authorList>
    </citation>
    <scope>NUCLEOTIDE SEQUENCE [LARGE SCALE GENOMIC DNA]</scope>
    <source>
        <strain evidence="1">IN4F17</strain>
        <tissue evidence="1">Whole Body</tissue>
    </source>
</reference>
<keyword evidence="2" id="KW-1185">Reference proteome</keyword>
<sequence>MVTQTLGWLTDAPARGDYTLKNDGPVGRVIHKPDLAAILVSCLKKDEHVGHAMGMGYPQYKIPRTLQTCPPGVQGLLTGVPWSYS</sequence>
<name>A0ABY6K9Z3_9ARAC</name>
<dbReference type="Proteomes" id="UP001235939">
    <property type="component" value="Chromosome 02"/>
</dbReference>
<proteinExistence type="predicted"/>
<evidence type="ECO:0000313" key="2">
    <source>
        <dbReference type="Proteomes" id="UP001235939"/>
    </source>
</evidence>
<evidence type="ECO:0000313" key="1">
    <source>
        <dbReference type="EMBL" id="UYV64080.1"/>
    </source>
</evidence>
<protein>
    <submittedName>
        <fullName evidence="1">Uncharacterized protein</fullName>
    </submittedName>
</protein>
<accession>A0ABY6K9Z3</accession>
<dbReference type="EMBL" id="CP092864">
    <property type="protein sequence ID" value="UYV64080.1"/>
    <property type="molecule type" value="Genomic_DNA"/>
</dbReference>
<gene>
    <name evidence="1" type="ORF">LAZ67_2006515</name>
</gene>
<organism evidence="1 2">
    <name type="scientific">Cordylochernes scorpioides</name>
    <dbReference type="NCBI Taxonomy" id="51811"/>
    <lineage>
        <taxon>Eukaryota</taxon>
        <taxon>Metazoa</taxon>
        <taxon>Ecdysozoa</taxon>
        <taxon>Arthropoda</taxon>
        <taxon>Chelicerata</taxon>
        <taxon>Arachnida</taxon>
        <taxon>Pseudoscorpiones</taxon>
        <taxon>Cheliferoidea</taxon>
        <taxon>Chernetidae</taxon>
        <taxon>Cordylochernes</taxon>
    </lineage>
</organism>